<dbReference type="InterPro" id="IPR001764">
    <property type="entry name" value="Glyco_hydro_3_N"/>
</dbReference>
<dbReference type="FunFam" id="2.60.40.10:FF:000495">
    <property type="entry name" value="Periplasmic beta-glucosidase"/>
    <property type="match status" value="1"/>
</dbReference>
<reference evidence="10 11" key="1">
    <citation type="submission" date="2017-10" db="EMBL/GenBank/DDBJ databases">
        <title>Sequencing the genomes of 1000 actinobacteria strains.</title>
        <authorList>
            <person name="Klenk H.-P."/>
        </authorList>
    </citation>
    <scope>NUCLEOTIDE SEQUENCE [LARGE SCALE GENOMIC DNA]</scope>
    <source>
        <strain evidence="10 11">DSM 15597</strain>
    </source>
</reference>
<feature type="signal peptide" evidence="8">
    <location>
        <begin position="1"/>
        <end position="38"/>
    </location>
</feature>
<dbReference type="GO" id="GO:0009044">
    <property type="term" value="F:xylan 1,4-beta-xylosidase activity"/>
    <property type="evidence" value="ECO:0007669"/>
    <property type="project" value="InterPro"/>
</dbReference>
<dbReference type="PANTHER" id="PTHR42721">
    <property type="entry name" value="SUGAR HYDROLASE-RELATED"/>
    <property type="match status" value="1"/>
</dbReference>
<sequence length="1435" mass="151898">MSLPKFTLRPKSGRALVIALVAAGLTFTGTPLVQTAQAADTPTWMNTSLSFEERAAALVSQMTVAEKINQLRDTAPAITRLGLPSYNYWSEALHGVMASGTTMFPSATGIASTWNRGLVSKLGTVISDEARVLNNTQNKGLTYWSPTLNIYRDPRWGRADESYSEDPYLVGQIGEQFIKGLQGNDPKYLKVISTPKHFMANNSESNRRSGDSEITQRELREYYTPAFAHALSPEVGAYSVMTAYNRVNGVPMSASKEYIETLAKRTWGFKGFVTTDCSAIKDEFQRHKWVPEGWDHNVTPQEATAWSLKAGSDIDCQGFSYRDYLQGAYNAGLVSDADLDSELTSLLTGRFKLGEFDPASQVPFKGADYSKAAKFATPENQQAALQTSEEAPILLKNDLVTSTTHRGLPLGSDVKNIAVVGYIGNAFNAGGYSGYSPVDSRKIIDGITQVAKDVNPAATVTYIGDGVTPAGSSGKPGVQNVTFKSAGTVVQTIKASDTQDGYPTNTQANPAPGQFIKWEGWMGINWGYNDYMRASSVWGGYIQVRTDLPSTVDSVCVTQSGNAATAPKGGVFDVFLDSMTGTKVASIPAEGAASTCGTVADSALAAAATGGVHDLYFVYNPGTLGDYGTAGTEGHPWAYNLTTDQEATIKAADAVIVVTGTNTAESAEEMDRTNIDMPRFQDVMTSKIAALNPRTISWIQSVGQMNIEAFRTNKSVPSIVWSNYNGQSQGITAGEILFGKVNPSGKLPFTWYTNAKQLGTIWDYRITPSKTDTSIKGRTYEYFNGDVSYNFGFGLSYSKFSYSDLNIDKSSYTGDDTITAQVDVTNSSTVPGKEVVELYVSSPNADGYDRPKRQLKGFTKVSLGSMETKTVTIKVPVKELWFWDADANKKVWDKGAWKLQVGPQANSGPTKAFNLTADPTPYLDVVAAVNDGTVLNTAAPDTVIHSNLSATRNDQSFLDLDSRSVKVEYSSSNPSVAAVDKNGVVSAKGEGVATITGKVTALGSSKTDDFAVVVNGPASSPAPIINMADQTVELHNAASIPMNAKLALVPESAQATSITYLIAGMDENSAGATITAEGVLTATKEGKVRVTAVGDVDGVKVSGAAEVTIVKDGALAADNSALKAAIAAAEALVKSSTPESAEASGLPSAIADAKAALDSTDQKELDKALGLLGDAVAAAQDKLVLIDTPSARAAAVAGLKGVITKAEAIDPTTFNAESFKALQAALDDAKKVAADPASTVEQIQAATAKVLDAIFSAPSTGGRTALDAANAKFTVVDKAYTGSPITSGFSVTIDGKRLYEGVDFATSTAGANTEIGKGSITIVGKGDYSGTKVLEFNIVPKKTSVSSAKAGKGSVKVSYKKVSASQSVSKYQVQYRVKGTSTWKTVSVSASKSNVTIKKLKKGKVYEVQVRSYKTVAGVNYYSAWSATKASAKVK</sequence>
<evidence type="ECO:0000256" key="6">
    <source>
        <dbReference type="ARBA" id="ARBA00058905"/>
    </source>
</evidence>
<feature type="domain" description="Fibronectin type-III" evidence="9">
    <location>
        <begin position="1339"/>
        <end position="1435"/>
    </location>
</feature>
<dbReference type="SUPFAM" id="SSF49265">
    <property type="entry name" value="Fibronectin type III"/>
    <property type="match status" value="1"/>
</dbReference>
<dbReference type="EMBL" id="PDJC01000001">
    <property type="protein sequence ID" value="PFG15996.1"/>
    <property type="molecule type" value="Genomic_DNA"/>
</dbReference>
<dbReference type="InterPro" id="IPR036962">
    <property type="entry name" value="Glyco_hydro_3_N_sf"/>
</dbReference>
<dbReference type="Gene3D" id="1.20.1270.90">
    <property type="entry name" value="AF1782-like"/>
    <property type="match status" value="1"/>
</dbReference>
<dbReference type="SUPFAM" id="SSF49373">
    <property type="entry name" value="Invasin/intimin cell-adhesion fragments"/>
    <property type="match status" value="1"/>
</dbReference>
<evidence type="ECO:0000256" key="3">
    <source>
        <dbReference type="ARBA" id="ARBA00022801"/>
    </source>
</evidence>
<keyword evidence="11" id="KW-1185">Reference proteome</keyword>
<dbReference type="Pfam" id="PF00041">
    <property type="entry name" value="fn3"/>
    <property type="match status" value="1"/>
</dbReference>
<evidence type="ECO:0000313" key="11">
    <source>
        <dbReference type="Proteomes" id="UP000226079"/>
    </source>
</evidence>
<dbReference type="Gene3D" id="3.40.50.1700">
    <property type="entry name" value="Glycoside hydrolase family 3 C-terminal domain"/>
    <property type="match status" value="2"/>
</dbReference>
<gene>
    <name evidence="10" type="ORF">ATK74_0520</name>
</gene>
<dbReference type="GO" id="GO:0046556">
    <property type="term" value="F:alpha-L-arabinofuranosidase activity"/>
    <property type="evidence" value="ECO:0007669"/>
    <property type="project" value="TreeGrafter"/>
</dbReference>
<dbReference type="InterPro" id="IPR017853">
    <property type="entry name" value="GH"/>
</dbReference>
<dbReference type="SUPFAM" id="SSF51445">
    <property type="entry name" value="(Trans)glycosidases"/>
    <property type="match status" value="1"/>
</dbReference>
<dbReference type="Pfam" id="PF01915">
    <property type="entry name" value="Glyco_hydro_3_C"/>
    <property type="match status" value="1"/>
</dbReference>
<keyword evidence="4" id="KW-0326">Glycosidase</keyword>
<accession>A0A2A9CPB6</accession>
<evidence type="ECO:0000256" key="8">
    <source>
        <dbReference type="SAM" id="SignalP"/>
    </source>
</evidence>
<dbReference type="Gene3D" id="2.60.40.10">
    <property type="entry name" value="Immunoglobulins"/>
    <property type="match status" value="2"/>
</dbReference>
<dbReference type="SUPFAM" id="SSF52279">
    <property type="entry name" value="Beta-D-glucan exohydrolase, C-terminal domain"/>
    <property type="match status" value="1"/>
</dbReference>
<comment type="caution">
    <text evidence="10">The sequence shown here is derived from an EMBL/GenBank/DDBJ whole genome shotgun (WGS) entry which is preliminary data.</text>
</comment>
<proteinExistence type="inferred from homology"/>
<comment type="function">
    <text evidence="6">Catalyzes the hydrolysis of a non-reducing terminal alpha-L-arabinopyranosidic linkage in ginsenoside Rb2 (alpha-L-arabinopyranosyl-(1-&gt;6)-alpha-D-glucopyranosyl) to release alpha-D-glucopyranosyl (Rd). It is not able to hydrolyze alpha-L-arabinofuranosyl-(1-&gt;6)-alpha-D-glucopyranosyl (Rc).</text>
</comment>
<dbReference type="Pfam" id="PF00933">
    <property type="entry name" value="Glyco_hydro_3"/>
    <property type="match status" value="1"/>
</dbReference>
<dbReference type="InterPro" id="IPR026891">
    <property type="entry name" value="Fn3-like"/>
</dbReference>
<keyword evidence="5" id="KW-0119">Carbohydrate metabolism</keyword>
<dbReference type="InterPro" id="IPR002772">
    <property type="entry name" value="Glyco_hydro_3_C"/>
</dbReference>
<evidence type="ECO:0000256" key="2">
    <source>
        <dbReference type="ARBA" id="ARBA00022729"/>
    </source>
</evidence>
<dbReference type="Gene3D" id="3.20.20.300">
    <property type="entry name" value="Glycoside hydrolase, family 3, N-terminal domain"/>
    <property type="match status" value="1"/>
</dbReference>
<dbReference type="InterPro" id="IPR003343">
    <property type="entry name" value="Big_2"/>
</dbReference>
<dbReference type="GO" id="GO:0008422">
    <property type="term" value="F:beta-glucosidase activity"/>
    <property type="evidence" value="ECO:0007669"/>
    <property type="project" value="UniProtKB-ARBA"/>
</dbReference>
<evidence type="ECO:0000256" key="7">
    <source>
        <dbReference type="ARBA" id="ARBA00074219"/>
    </source>
</evidence>
<organism evidence="10 11">
    <name type="scientific">Propionicimonas paludicola</name>
    <dbReference type="NCBI Taxonomy" id="185243"/>
    <lineage>
        <taxon>Bacteria</taxon>
        <taxon>Bacillati</taxon>
        <taxon>Actinomycetota</taxon>
        <taxon>Actinomycetes</taxon>
        <taxon>Propionibacteriales</taxon>
        <taxon>Nocardioidaceae</taxon>
        <taxon>Propionicimonas</taxon>
    </lineage>
</organism>
<dbReference type="GO" id="GO:0045493">
    <property type="term" value="P:xylan catabolic process"/>
    <property type="evidence" value="ECO:0007669"/>
    <property type="project" value="InterPro"/>
</dbReference>
<dbReference type="InterPro" id="IPR013783">
    <property type="entry name" value="Ig-like_fold"/>
</dbReference>
<evidence type="ECO:0000259" key="9">
    <source>
        <dbReference type="PROSITE" id="PS50853"/>
    </source>
</evidence>
<dbReference type="InterPro" id="IPR044993">
    <property type="entry name" value="BXL"/>
</dbReference>
<evidence type="ECO:0000256" key="5">
    <source>
        <dbReference type="ARBA" id="ARBA00023326"/>
    </source>
</evidence>
<evidence type="ECO:0000256" key="1">
    <source>
        <dbReference type="ARBA" id="ARBA00005336"/>
    </source>
</evidence>
<dbReference type="Gene3D" id="2.60.40.1080">
    <property type="match status" value="1"/>
</dbReference>
<dbReference type="GO" id="GO:0031222">
    <property type="term" value="P:arabinan catabolic process"/>
    <property type="evidence" value="ECO:0007669"/>
    <property type="project" value="TreeGrafter"/>
</dbReference>
<evidence type="ECO:0000256" key="4">
    <source>
        <dbReference type="ARBA" id="ARBA00023295"/>
    </source>
</evidence>
<dbReference type="Pfam" id="PF02368">
    <property type="entry name" value="Big_2"/>
    <property type="match status" value="1"/>
</dbReference>
<dbReference type="InterPro" id="IPR036116">
    <property type="entry name" value="FN3_sf"/>
</dbReference>
<keyword evidence="3 10" id="KW-0378">Hydrolase</keyword>
<name>A0A2A9CPB6_9ACTN</name>
<dbReference type="SMART" id="SM01217">
    <property type="entry name" value="Fn3_like"/>
    <property type="match status" value="1"/>
</dbReference>
<dbReference type="Pfam" id="PF14310">
    <property type="entry name" value="Fn3-like"/>
    <property type="match status" value="1"/>
</dbReference>
<protein>
    <recommendedName>
        <fullName evidence="7">Exo-alpha-(1-&gt;6)-L-arabinopyranosidase</fullName>
    </recommendedName>
</protein>
<comment type="similarity">
    <text evidence="1">Belongs to the glycosyl hydrolase 3 family.</text>
</comment>
<dbReference type="PANTHER" id="PTHR42721:SF3">
    <property type="entry name" value="BETA-D-XYLOSIDASE 5-RELATED"/>
    <property type="match status" value="1"/>
</dbReference>
<dbReference type="PRINTS" id="PR00133">
    <property type="entry name" value="GLHYDRLASE3"/>
</dbReference>
<keyword evidence="5" id="KW-0624">Polysaccharide degradation</keyword>
<dbReference type="InterPro" id="IPR036881">
    <property type="entry name" value="Glyco_hydro_3_C_sf"/>
</dbReference>
<dbReference type="CDD" id="cd00063">
    <property type="entry name" value="FN3"/>
    <property type="match status" value="1"/>
</dbReference>
<evidence type="ECO:0000313" key="10">
    <source>
        <dbReference type="EMBL" id="PFG15996.1"/>
    </source>
</evidence>
<dbReference type="OrthoDB" id="9803863at2"/>
<dbReference type="InterPro" id="IPR008964">
    <property type="entry name" value="Invasin/intimin_cell_adhesion"/>
</dbReference>
<dbReference type="PROSITE" id="PS50853">
    <property type="entry name" value="FN3"/>
    <property type="match status" value="1"/>
</dbReference>
<dbReference type="InterPro" id="IPR003961">
    <property type="entry name" value="FN3_dom"/>
</dbReference>
<dbReference type="Proteomes" id="UP000226079">
    <property type="component" value="Unassembled WGS sequence"/>
</dbReference>
<feature type="chain" id="PRO_5012247686" description="Exo-alpha-(1-&gt;6)-L-arabinopyranosidase" evidence="8">
    <location>
        <begin position="39"/>
        <end position="1435"/>
    </location>
</feature>
<keyword evidence="2 8" id="KW-0732">Signal</keyword>